<keyword evidence="8" id="KW-0186">Copper</keyword>
<dbReference type="PANTHER" id="PTHR33353">
    <property type="entry name" value="PUTATIVE (AFU_ORTHOLOGUE AFUA_1G12560)-RELATED"/>
    <property type="match status" value="1"/>
</dbReference>
<evidence type="ECO:0000256" key="8">
    <source>
        <dbReference type="ARBA" id="ARBA00023008"/>
    </source>
</evidence>
<keyword evidence="6 15" id="KW-0136">Cellulose degradation</keyword>
<keyword evidence="11 15" id="KW-0119">Carbohydrate metabolism</keyword>
<evidence type="ECO:0000256" key="5">
    <source>
        <dbReference type="ARBA" id="ARBA00022729"/>
    </source>
</evidence>
<keyword evidence="3 15" id="KW-0964">Secreted</keyword>
<feature type="domain" description="CBM1" evidence="18">
    <location>
        <begin position="359"/>
        <end position="395"/>
    </location>
</feature>
<evidence type="ECO:0000256" key="7">
    <source>
        <dbReference type="ARBA" id="ARBA00023002"/>
    </source>
</evidence>
<dbReference type="InterPro" id="IPR005103">
    <property type="entry name" value="AA9_LPMO"/>
</dbReference>
<dbReference type="Proteomes" id="UP001215712">
    <property type="component" value="Unassembled WGS sequence"/>
</dbReference>
<evidence type="ECO:0000313" key="20">
    <source>
        <dbReference type="Proteomes" id="UP001215712"/>
    </source>
</evidence>
<name>A0AAD6HLV7_9EURO</name>
<evidence type="ECO:0000256" key="17">
    <source>
        <dbReference type="SAM" id="SignalP"/>
    </source>
</evidence>
<keyword evidence="4" id="KW-0479">Metal-binding</keyword>
<dbReference type="SMART" id="SM00236">
    <property type="entry name" value="fCBD"/>
    <property type="match status" value="1"/>
</dbReference>
<comment type="catalytic activity">
    <reaction evidence="14 15">
        <text>[(1-&gt;4)-beta-D-glucosyl]n+m + reduced acceptor + O2 = 4-dehydro-beta-D-glucosyl-[(1-&gt;4)-beta-D-glucosyl]n-1 + [(1-&gt;4)-beta-D-glucosyl]m + acceptor + H2O.</text>
        <dbReference type="EC" id="1.14.99.56"/>
    </reaction>
</comment>
<feature type="signal peptide" evidence="17">
    <location>
        <begin position="1"/>
        <end position="19"/>
    </location>
</feature>
<dbReference type="PANTHER" id="PTHR33353:SF36">
    <property type="entry name" value="ENDO-BETA-1,4-GLUCANASE D"/>
    <property type="match status" value="1"/>
</dbReference>
<evidence type="ECO:0000256" key="10">
    <source>
        <dbReference type="ARBA" id="ARBA00023157"/>
    </source>
</evidence>
<dbReference type="GO" id="GO:0030248">
    <property type="term" value="F:cellulose binding"/>
    <property type="evidence" value="ECO:0007669"/>
    <property type="project" value="UniProtKB-UniRule"/>
</dbReference>
<comment type="function">
    <text evidence="15">Lytic polysaccharide monooxygenase (LMPO) that depolymerizes crystalline and amorphous polysaccharides via the oxidation of scissile alpha- or beta-(1-4)-glycosidic bonds, yielding C1 and/or C4 oxidation products. Catalysis by LPMOs requires the reduction of the active-site copper from Cu(II) to Cu(I) by a reducing agent and H(2)O(2) or O(2) as a cosubstrate.</text>
</comment>
<evidence type="ECO:0000256" key="1">
    <source>
        <dbReference type="ARBA" id="ARBA00001973"/>
    </source>
</evidence>
<dbReference type="InterPro" id="IPR000254">
    <property type="entry name" value="CBD"/>
</dbReference>
<evidence type="ECO:0000313" key="19">
    <source>
        <dbReference type="EMBL" id="KAJ5726965.1"/>
    </source>
</evidence>
<dbReference type="GO" id="GO:0004497">
    <property type="term" value="F:monooxygenase activity"/>
    <property type="evidence" value="ECO:0007669"/>
    <property type="project" value="UniProtKB-KW"/>
</dbReference>
<accession>A0AAD6HLV7</accession>
<comment type="domain">
    <text evidence="15">Has a modular structure: an endo-beta-1,4-glucanase catalytic module at the N-terminus, a linker rich in serines and threonines, and a C-terminal carbohydrate-binding module (CBM).</text>
</comment>
<dbReference type="EMBL" id="JAQJAN010000007">
    <property type="protein sequence ID" value="KAJ5726965.1"/>
    <property type="molecule type" value="Genomic_DNA"/>
</dbReference>
<keyword evidence="5 17" id="KW-0732">Signal</keyword>
<feature type="compositionally biased region" description="Low complexity" evidence="16">
    <location>
        <begin position="333"/>
        <end position="358"/>
    </location>
</feature>
<evidence type="ECO:0000256" key="16">
    <source>
        <dbReference type="SAM" id="MobiDB-lite"/>
    </source>
</evidence>
<keyword evidence="10 15" id="KW-1015">Disulfide bond</keyword>
<comment type="similarity">
    <text evidence="13">Belongs to the polysaccharide monooxygenase AA9 family.</text>
</comment>
<evidence type="ECO:0000256" key="6">
    <source>
        <dbReference type="ARBA" id="ARBA00023001"/>
    </source>
</evidence>
<comment type="cofactor">
    <cofactor evidence="1">
        <name>Cu(2+)</name>
        <dbReference type="ChEBI" id="CHEBI:29036"/>
    </cofactor>
</comment>
<dbReference type="PROSITE" id="PS51164">
    <property type="entry name" value="CBM1_2"/>
    <property type="match status" value="1"/>
</dbReference>
<dbReference type="InterPro" id="IPR035971">
    <property type="entry name" value="CBD_sf"/>
</dbReference>
<reference evidence="19" key="2">
    <citation type="submission" date="2023-01" db="EMBL/GenBank/DDBJ databases">
        <authorList>
            <person name="Petersen C."/>
        </authorList>
    </citation>
    <scope>NUCLEOTIDE SEQUENCE</scope>
    <source>
        <strain evidence="19">IBT 17514</strain>
    </source>
</reference>
<dbReference type="InterPro" id="IPR049892">
    <property type="entry name" value="AA9"/>
</dbReference>
<dbReference type="GO" id="GO:0046872">
    <property type="term" value="F:metal ion binding"/>
    <property type="evidence" value="ECO:0007669"/>
    <property type="project" value="UniProtKB-KW"/>
</dbReference>
<evidence type="ECO:0000256" key="15">
    <source>
        <dbReference type="RuleBase" id="RU368122"/>
    </source>
</evidence>
<organism evidence="19 20">
    <name type="scientific">Penicillium malachiteum</name>
    <dbReference type="NCBI Taxonomy" id="1324776"/>
    <lineage>
        <taxon>Eukaryota</taxon>
        <taxon>Fungi</taxon>
        <taxon>Dikarya</taxon>
        <taxon>Ascomycota</taxon>
        <taxon>Pezizomycotina</taxon>
        <taxon>Eurotiomycetes</taxon>
        <taxon>Eurotiomycetidae</taxon>
        <taxon>Eurotiales</taxon>
        <taxon>Aspergillaceae</taxon>
        <taxon>Penicillium</taxon>
    </lineage>
</organism>
<evidence type="ECO:0000256" key="14">
    <source>
        <dbReference type="ARBA" id="ARBA00045077"/>
    </source>
</evidence>
<evidence type="ECO:0000256" key="4">
    <source>
        <dbReference type="ARBA" id="ARBA00022723"/>
    </source>
</evidence>
<protein>
    <recommendedName>
        <fullName evidence="15">AA9 family lytic polysaccharide monooxygenase</fullName>
        <ecNumber evidence="15">1.14.99.56</ecNumber>
    </recommendedName>
    <alternativeName>
        <fullName evidence="15">Endo-beta-1,4-glucanase</fullName>
    </alternativeName>
    <alternativeName>
        <fullName evidence="15">Glycosyl hydrolase 61 family protein</fullName>
    </alternativeName>
</protein>
<evidence type="ECO:0000256" key="9">
    <source>
        <dbReference type="ARBA" id="ARBA00023033"/>
    </source>
</evidence>
<evidence type="ECO:0000256" key="12">
    <source>
        <dbReference type="ARBA" id="ARBA00023326"/>
    </source>
</evidence>
<reference evidence="19" key="1">
    <citation type="journal article" date="2023" name="IMA Fungus">
        <title>Comparative genomic study of the Penicillium genus elucidates a diverse pangenome and 15 lateral gene transfer events.</title>
        <authorList>
            <person name="Petersen C."/>
            <person name="Sorensen T."/>
            <person name="Nielsen M.R."/>
            <person name="Sondergaard T.E."/>
            <person name="Sorensen J.L."/>
            <person name="Fitzpatrick D.A."/>
            <person name="Frisvad J.C."/>
            <person name="Nielsen K.L."/>
        </authorList>
    </citation>
    <scope>NUCLEOTIDE SEQUENCE</scope>
    <source>
        <strain evidence="19">IBT 17514</strain>
    </source>
</reference>
<evidence type="ECO:0000256" key="13">
    <source>
        <dbReference type="ARBA" id="ARBA00044502"/>
    </source>
</evidence>
<evidence type="ECO:0000256" key="11">
    <source>
        <dbReference type="ARBA" id="ARBA00023277"/>
    </source>
</evidence>
<gene>
    <name evidence="19" type="ORF">N7493_005992</name>
</gene>
<dbReference type="GO" id="GO:0030245">
    <property type="term" value="P:cellulose catabolic process"/>
    <property type="evidence" value="ECO:0007669"/>
    <property type="project" value="UniProtKB-UniRule"/>
</dbReference>
<comment type="caution">
    <text evidence="19">The sequence shown here is derived from an EMBL/GenBank/DDBJ whole genome shotgun (WGS) entry which is preliminary data.</text>
</comment>
<dbReference type="Gene3D" id="2.70.50.70">
    <property type="match status" value="1"/>
</dbReference>
<sequence>MLRILSPLLLATLAPLAAGHGHITKIVINGVSYEGWDIDVFPYESDPPAVVAWQTPNTGNGFISPDQYNSSDIICHENATNAAGHAVVAAGDKVNLQWTAWPSSHHGPVITYLANCGDSCETVDKTTLEFFKISAVGLVSDTDVPGTWGDDQLIANNDSWLVEIPPKLEAGYYVLRHEIIALHSAEESDGAQNYPQCFNLQVTGSGTEQPSGVLGTDLYTETEAGILVNIYSSLSTYDIPGPTMFSGAVSITQSTSVITSTGTATTGSGSAATTTAAAEATTSEASATASGSVEVVSPSVAVVASSSLTALPDSSSEPSSTTTSVNVQPSSPPTTTAPITSASNPEGPSSASGTAGSGATQSVYGQCGGINWTAATACNTQAVCSSMNPYYYQCVPTAV</sequence>
<keyword evidence="12 15" id="KW-0624">Polysaccharide degradation</keyword>
<dbReference type="Pfam" id="PF00734">
    <property type="entry name" value="CBM_1"/>
    <property type="match status" value="1"/>
</dbReference>
<dbReference type="EC" id="1.14.99.56" evidence="15"/>
<evidence type="ECO:0000259" key="18">
    <source>
        <dbReference type="PROSITE" id="PS51164"/>
    </source>
</evidence>
<dbReference type="AlphaFoldDB" id="A0AAD6HLV7"/>
<feature type="region of interest" description="Disordered" evidence="16">
    <location>
        <begin position="309"/>
        <end position="358"/>
    </location>
</feature>
<keyword evidence="20" id="KW-1185">Reference proteome</keyword>
<keyword evidence="7" id="KW-0560">Oxidoreductase</keyword>
<comment type="subcellular location">
    <subcellularLocation>
        <location evidence="2 15">Secreted</location>
    </subcellularLocation>
</comment>
<feature type="compositionally biased region" description="Low complexity" evidence="16">
    <location>
        <begin position="309"/>
        <end position="324"/>
    </location>
</feature>
<dbReference type="Pfam" id="PF03443">
    <property type="entry name" value="AA9"/>
    <property type="match status" value="1"/>
</dbReference>
<keyword evidence="9" id="KW-0503">Monooxygenase</keyword>
<feature type="chain" id="PRO_5042186048" description="AA9 family lytic polysaccharide monooxygenase" evidence="17">
    <location>
        <begin position="20"/>
        <end position="399"/>
    </location>
</feature>
<dbReference type="SUPFAM" id="SSF57180">
    <property type="entry name" value="Cellulose-binding domain"/>
    <property type="match status" value="1"/>
</dbReference>
<evidence type="ECO:0000256" key="2">
    <source>
        <dbReference type="ARBA" id="ARBA00004613"/>
    </source>
</evidence>
<dbReference type="CDD" id="cd21175">
    <property type="entry name" value="LPMO_AA9"/>
    <property type="match status" value="1"/>
</dbReference>
<evidence type="ECO:0000256" key="3">
    <source>
        <dbReference type="ARBA" id="ARBA00022525"/>
    </source>
</evidence>
<dbReference type="GO" id="GO:0005576">
    <property type="term" value="C:extracellular region"/>
    <property type="evidence" value="ECO:0007669"/>
    <property type="project" value="UniProtKB-SubCell"/>
</dbReference>
<proteinExistence type="inferred from homology"/>
<dbReference type="GO" id="GO:0008810">
    <property type="term" value="F:cellulase activity"/>
    <property type="evidence" value="ECO:0007669"/>
    <property type="project" value="UniProtKB-UniRule"/>
</dbReference>